<dbReference type="EMBL" id="NHSJ01000031">
    <property type="protein sequence ID" value="PPQ32983.1"/>
    <property type="molecule type" value="Genomic_DNA"/>
</dbReference>
<dbReference type="Pfam" id="PF05016">
    <property type="entry name" value="ParE_toxin"/>
    <property type="match status" value="1"/>
</dbReference>
<evidence type="ECO:0000256" key="2">
    <source>
        <dbReference type="ARBA" id="ARBA00022649"/>
    </source>
</evidence>
<dbReference type="PANTHER" id="PTHR33755">
    <property type="entry name" value="TOXIN PARE1-RELATED"/>
    <property type="match status" value="1"/>
</dbReference>
<dbReference type="AlphaFoldDB" id="A0A2S6NEE8"/>
<keyword evidence="2" id="KW-1277">Toxin-antitoxin system</keyword>
<protein>
    <submittedName>
        <fullName evidence="3">Plasmid stabilization protein</fullName>
    </submittedName>
</protein>
<evidence type="ECO:0000256" key="1">
    <source>
        <dbReference type="ARBA" id="ARBA00006226"/>
    </source>
</evidence>
<keyword evidence="4" id="KW-1185">Reference proteome</keyword>
<sequence>MSPVRYTHQAREDLLDIWSALAERASEAVADRIYDHIEEVCGLLKAHPQLGRARAEIHPDARAIVIERWLALYRVTGDSVQIVRVIDGARDLSLVEWAPK</sequence>
<organism evidence="3 4">
    <name type="scientific">Rhodoblastus sphagnicola</name>
    <dbReference type="NCBI Taxonomy" id="333368"/>
    <lineage>
        <taxon>Bacteria</taxon>
        <taxon>Pseudomonadati</taxon>
        <taxon>Pseudomonadota</taxon>
        <taxon>Alphaproteobacteria</taxon>
        <taxon>Hyphomicrobiales</taxon>
        <taxon>Rhodoblastaceae</taxon>
        <taxon>Rhodoblastus</taxon>
    </lineage>
</organism>
<dbReference type="InterPro" id="IPR051803">
    <property type="entry name" value="TA_system_RelE-like_toxin"/>
</dbReference>
<proteinExistence type="inferred from homology"/>
<dbReference type="Proteomes" id="UP000239089">
    <property type="component" value="Unassembled WGS sequence"/>
</dbReference>
<gene>
    <name evidence="3" type="ORF">CCR94_03130</name>
</gene>
<dbReference type="Gene3D" id="3.30.2310.20">
    <property type="entry name" value="RelE-like"/>
    <property type="match status" value="1"/>
</dbReference>
<comment type="caution">
    <text evidence="3">The sequence shown here is derived from an EMBL/GenBank/DDBJ whole genome shotgun (WGS) entry which is preliminary data.</text>
</comment>
<reference evidence="3 4" key="1">
    <citation type="journal article" date="2018" name="Arch. Microbiol.">
        <title>New insights into the metabolic potential of the phototrophic purple bacterium Rhodopila globiformis DSM 161(T) from its draft genome sequence and evidence for a vanadium-dependent nitrogenase.</title>
        <authorList>
            <person name="Imhoff J.F."/>
            <person name="Rahn T."/>
            <person name="Kunzel S."/>
            <person name="Neulinger S.C."/>
        </authorList>
    </citation>
    <scope>NUCLEOTIDE SEQUENCE [LARGE SCALE GENOMIC DNA]</scope>
    <source>
        <strain evidence="3 4">DSM 16996</strain>
    </source>
</reference>
<accession>A0A2S6NEE8</accession>
<dbReference type="RefSeq" id="WP_104506425.1">
    <property type="nucleotide sequence ID" value="NZ_JACIGC010000022.1"/>
</dbReference>
<comment type="similarity">
    <text evidence="1">Belongs to the RelE toxin family.</text>
</comment>
<evidence type="ECO:0000313" key="4">
    <source>
        <dbReference type="Proteomes" id="UP000239089"/>
    </source>
</evidence>
<dbReference type="InterPro" id="IPR035093">
    <property type="entry name" value="RelE/ParE_toxin_dom_sf"/>
</dbReference>
<dbReference type="InterPro" id="IPR007712">
    <property type="entry name" value="RelE/ParE_toxin"/>
</dbReference>
<name>A0A2S6NEE8_9HYPH</name>
<dbReference type="OrthoDB" id="5457915at2"/>
<evidence type="ECO:0000313" key="3">
    <source>
        <dbReference type="EMBL" id="PPQ32983.1"/>
    </source>
</evidence>